<feature type="transmembrane region" description="Helical" evidence="5">
    <location>
        <begin position="150"/>
        <end position="171"/>
    </location>
</feature>
<reference evidence="6 7" key="1">
    <citation type="submission" date="2021-08" db="EMBL/GenBank/DDBJ databases">
        <title>Comparative Genomics Analysis of the Genus Qipengyuania Reveals Extensive Genetic Diversity and Metabolic Versatility, Including the Description of Fifteen Novel Species.</title>
        <authorList>
            <person name="Liu Y."/>
        </authorList>
    </citation>
    <scope>NUCLEOTIDE SEQUENCE [LARGE SCALE GENOMIC DNA]</scope>
    <source>
        <strain evidence="6 7">1NDH1</strain>
    </source>
</reference>
<feature type="transmembrane region" description="Helical" evidence="5">
    <location>
        <begin position="50"/>
        <end position="71"/>
    </location>
</feature>
<feature type="transmembrane region" description="Helical" evidence="5">
    <location>
        <begin position="21"/>
        <end position="44"/>
    </location>
</feature>
<evidence type="ECO:0000313" key="6">
    <source>
        <dbReference type="EMBL" id="QZD96513.1"/>
    </source>
</evidence>
<evidence type="ECO:0000256" key="2">
    <source>
        <dbReference type="ARBA" id="ARBA00022692"/>
    </source>
</evidence>
<dbReference type="Pfam" id="PF01988">
    <property type="entry name" value="VIT1"/>
    <property type="match status" value="1"/>
</dbReference>
<evidence type="ECO:0000256" key="1">
    <source>
        <dbReference type="ARBA" id="ARBA00004127"/>
    </source>
</evidence>
<proteinExistence type="predicted"/>
<keyword evidence="7" id="KW-1185">Reference proteome</keyword>
<evidence type="ECO:0000256" key="5">
    <source>
        <dbReference type="SAM" id="Phobius"/>
    </source>
</evidence>
<dbReference type="CDD" id="cd02432">
    <property type="entry name" value="Nodulin-21_like_1"/>
    <property type="match status" value="1"/>
</dbReference>
<keyword evidence="3 5" id="KW-1133">Transmembrane helix</keyword>
<comment type="subcellular location">
    <subcellularLocation>
        <location evidence="1">Endomembrane system</location>
        <topology evidence="1">Multi-pass membrane protein</topology>
    </subcellularLocation>
</comment>
<accession>A0ABX9ABC4</accession>
<evidence type="ECO:0000256" key="3">
    <source>
        <dbReference type="ARBA" id="ARBA00022989"/>
    </source>
</evidence>
<keyword evidence="2 5" id="KW-0812">Transmembrane</keyword>
<dbReference type="PANTHER" id="PTHR31851">
    <property type="entry name" value="FE(2+)/MN(2+) TRANSPORTER PCL1"/>
    <property type="match status" value="1"/>
</dbReference>
<protein>
    <submittedName>
        <fullName evidence="6">VIT family protein</fullName>
    </submittedName>
</protein>
<dbReference type="EMBL" id="CP081294">
    <property type="protein sequence ID" value="QZD96513.1"/>
    <property type="molecule type" value="Genomic_DNA"/>
</dbReference>
<feature type="transmembrane region" description="Helical" evidence="5">
    <location>
        <begin position="177"/>
        <end position="196"/>
    </location>
</feature>
<evidence type="ECO:0000313" key="7">
    <source>
        <dbReference type="Proteomes" id="UP000824321"/>
    </source>
</evidence>
<sequence length="237" mass="24082">MSSRQSHKEQHRLAIGGSLRAAALGANDGIVSVSSLLLGIAAASGDRTHILIGGIAALVGGAMSMAAGEYISVSAQRDLEQAELGIERRELAEDPVAEEAELARIYEARGVSKDLAAQVAGQLTATDPLGAHARDELGITEQLKARPLSAALASATSFTVGAILPLAATYLSPAGAVEPAILASSLLGLILLGYLAGKAGSQVTLRGIARVVLWGVIAMGVTWLAGHLVSGFTQTTG</sequence>
<feature type="transmembrane region" description="Helical" evidence="5">
    <location>
        <begin position="208"/>
        <end position="229"/>
    </location>
</feature>
<dbReference type="Proteomes" id="UP000824321">
    <property type="component" value="Chromosome"/>
</dbReference>
<name>A0ABX9ABC4_9SPHN</name>
<organism evidence="6 7">
    <name type="scientific">Qipengyuania gelatinilytica</name>
    <dbReference type="NCBI Taxonomy" id="2867231"/>
    <lineage>
        <taxon>Bacteria</taxon>
        <taxon>Pseudomonadati</taxon>
        <taxon>Pseudomonadota</taxon>
        <taxon>Alphaproteobacteria</taxon>
        <taxon>Sphingomonadales</taxon>
        <taxon>Erythrobacteraceae</taxon>
        <taxon>Qipengyuania</taxon>
    </lineage>
</organism>
<evidence type="ECO:0000256" key="4">
    <source>
        <dbReference type="ARBA" id="ARBA00023136"/>
    </source>
</evidence>
<dbReference type="InterPro" id="IPR008217">
    <property type="entry name" value="Ccc1_fam"/>
</dbReference>
<keyword evidence="4 5" id="KW-0472">Membrane</keyword>
<gene>
    <name evidence="6" type="ORF">K3136_05425</name>
</gene>